<evidence type="ECO:0000256" key="4">
    <source>
        <dbReference type="ARBA" id="ARBA00023089"/>
    </source>
</evidence>
<keyword evidence="2 5" id="KW-0217">Developmental protein</keyword>
<dbReference type="InterPro" id="IPR012474">
    <property type="entry name" value="Frigida"/>
</dbReference>
<evidence type="ECO:0000256" key="3">
    <source>
        <dbReference type="ARBA" id="ARBA00022782"/>
    </source>
</evidence>
<accession>A0A9Q1QJE5</accession>
<evidence type="ECO:0000313" key="7">
    <source>
        <dbReference type="EMBL" id="KAJ8442395.1"/>
    </source>
</evidence>
<keyword evidence="4 5" id="KW-0287">Flowering</keyword>
<organism evidence="7 8">
    <name type="scientific">Carnegiea gigantea</name>
    <dbReference type="NCBI Taxonomy" id="171969"/>
    <lineage>
        <taxon>Eukaryota</taxon>
        <taxon>Viridiplantae</taxon>
        <taxon>Streptophyta</taxon>
        <taxon>Embryophyta</taxon>
        <taxon>Tracheophyta</taxon>
        <taxon>Spermatophyta</taxon>
        <taxon>Magnoliopsida</taxon>
        <taxon>eudicotyledons</taxon>
        <taxon>Gunneridae</taxon>
        <taxon>Pentapetalae</taxon>
        <taxon>Caryophyllales</taxon>
        <taxon>Cactineae</taxon>
        <taxon>Cactaceae</taxon>
        <taxon>Cactoideae</taxon>
        <taxon>Echinocereeae</taxon>
        <taxon>Carnegiea</taxon>
    </lineage>
</organism>
<dbReference type="PANTHER" id="PTHR31791:SF10">
    <property type="entry name" value="FRIGIDA-LIKE PROTEIN"/>
    <property type="match status" value="1"/>
</dbReference>
<name>A0A9Q1QJE5_9CARY</name>
<reference evidence="7" key="1">
    <citation type="submission" date="2022-04" db="EMBL/GenBank/DDBJ databases">
        <title>Carnegiea gigantea Genome sequencing and assembly v2.</title>
        <authorList>
            <person name="Copetti D."/>
            <person name="Sanderson M.J."/>
            <person name="Burquez A."/>
            <person name="Wojciechowski M.F."/>
        </authorList>
    </citation>
    <scope>NUCLEOTIDE SEQUENCE</scope>
    <source>
        <strain evidence="7">SGP5-SGP5p</strain>
        <tissue evidence="7">Aerial part</tissue>
    </source>
</reference>
<dbReference type="GO" id="GO:0030154">
    <property type="term" value="P:cell differentiation"/>
    <property type="evidence" value="ECO:0007669"/>
    <property type="project" value="UniProtKB-KW"/>
</dbReference>
<keyword evidence="3 5" id="KW-0221">Differentiation</keyword>
<dbReference type="GO" id="GO:0009908">
    <property type="term" value="P:flower development"/>
    <property type="evidence" value="ECO:0007669"/>
    <property type="project" value="UniProtKB-KW"/>
</dbReference>
<dbReference type="AlphaFoldDB" id="A0A9Q1QJE5"/>
<evidence type="ECO:0000313" key="8">
    <source>
        <dbReference type="Proteomes" id="UP001153076"/>
    </source>
</evidence>
<dbReference type="EMBL" id="JAKOGI010000142">
    <property type="protein sequence ID" value="KAJ8442395.1"/>
    <property type="molecule type" value="Genomic_DNA"/>
</dbReference>
<dbReference type="Pfam" id="PF07899">
    <property type="entry name" value="Frigida"/>
    <property type="match status" value="1"/>
</dbReference>
<dbReference type="PANTHER" id="PTHR31791">
    <property type="entry name" value="FRIGIDA-LIKE PROTEIN 3-RELATED"/>
    <property type="match status" value="1"/>
</dbReference>
<evidence type="ECO:0000256" key="2">
    <source>
        <dbReference type="ARBA" id="ARBA00022473"/>
    </source>
</evidence>
<gene>
    <name evidence="7" type="ORF">Cgig2_018651</name>
</gene>
<dbReference type="OrthoDB" id="1917867at2759"/>
<comment type="caution">
    <text evidence="7">The sequence shown here is derived from an EMBL/GenBank/DDBJ whole genome shotgun (WGS) entry which is preliminary data.</text>
</comment>
<feature type="region of interest" description="Disordered" evidence="6">
    <location>
        <begin position="512"/>
        <end position="574"/>
    </location>
</feature>
<proteinExistence type="inferred from homology"/>
<evidence type="ECO:0000256" key="5">
    <source>
        <dbReference type="RuleBase" id="RU364012"/>
    </source>
</evidence>
<sequence>MEIRNLCSSTSSTKTIQLGRATNLDRPLRVTTSTRSSSHSRWRSLWRKLMRERRKMRIFDCSAAHNAQVHVPGYDPYTYAQNFDQELMWNDEPDSLARSFSMRFAAPTRLITTGFPGCSLRCAKRASLPQLSLAMAEVQSFFDKLEAQKTILSTCVDLYKTLTSHFTSLEQAITSRSQTLESKLQTLDSDFHETLESLQHREDSIPDRLGSLSSLVESQKQAAIDEFKKPPQNDDVPFSQALISLCRKMDAYGVLKLVVARRKESTAFRSEILNAIGEAVDPPRLVLDVVREFVEQKAAGKSWMTDKRWVCGVLVGGMFKPDELKKGSLGVGFSRATAERAESLLRDWREKAAKAAANDGGEGLSGMAPAEASMFLQIVLGFGLKDKFEEEFYKKLVMEFAGRRDMAKLAVPLFEDNVGGIIDELVKKGKEVEAVYFASESGLTERFQPASLLKSYLQRTEKKGNHGSSATDETGNWEIDSIKSVIKCIEDHKLEAELPLESLRKRLTSLEKAKADKKKASAAGSKPPNKRGLVSGGAWGSGPPLHHPAKIPRYSSPYPPFAERNPLSPINQSPVSRYPGAYSYPSQGTYDTGPTASSYGSTYGSFYASASAQSTPRHYSTIGDSLSSAGARVGSSYGGNVGSYGSYDYGAASTHTYQPSSYIQ</sequence>
<keyword evidence="8" id="KW-1185">Reference proteome</keyword>
<evidence type="ECO:0000256" key="1">
    <source>
        <dbReference type="ARBA" id="ARBA00008956"/>
    </source>
</evidence>
<protein>
    <recommendedName>
        <fullName evidence="5">FRIGIDA-like protein</fullName>
    </recommendedName>
</protein>
<comment type="similarity">
    <text evidence="1 5">Belongs to the Frigida family.</text>
</comment>
<evidence type="ECO:0000256" key="6">
    <source>
        <dbReference type="SAM" id="MobiDB-lite"/>
    </source>
</evidence>
<dbReference type="Proteomes" id="UP001153076">
    <property type="component" value="Unassembled WGS sequence"/>
</dbReference>